<dbReference type="GO" id="GO:0009279">
    <property type="term" value="C:cell outer membrane"/>
    <property type="evidence" value="ECO:0007669"/>
    <property type="project" value="UniProtKB-SubCell"/>
</dbReference>
<dbReference type="InterPro" id="IPR036737">
    <property type="entry name" value="OmpA-like_sf"/>
</dbReference>
<dbReference type="Pfam" id="PF00691">
    <property type="entry name" value="OmpA"/>
    <property type="match status" value="1"/>
</dbReference>
<sequence length="639" mass="72686">MNTKYYIFCHFALLLSLVTFAQTGKQKKADILFNKFSYSKAADAYHDLINKKKDTVYASKKLGDTYSFLRNPDSAVVFYKKAIASQENIDPIYYYKYAQALRGVENYDEAQIWLKKYSEISDSLKTELPLNDSNFLENISSEKPVYFLNDVKINTEFSDFGAYEFNGIIYFASSRDQGVLTKKKYGWNNEPFLDIYVTESITDSTVNHKNKLKGKVNSVFHDGPLTITNDGKTMYFSRNDFIKNKRGKDELGSTNLKIYKASLVDNKWTNVEELPFNSSLFSNGHPALNADNTKLYFTSDRPGGFGGSDIYYVVIGENEAISEPINAGNIINTQQNESFPFLNSEDVLYFSSDGHLGLGLLDIFETKTDANNHVIDVVNLGLPINSSKDDFSYFINSDNLTGYFSSNRNGGVGSDDIYAFNKLPELFVTGTIVDIETKEPIKDSKIVLVTPTGEELATAISDENGYYEIKLDRDNNYGLKIFKDGYIDLTSLISTRNLDKTLSKITENIELNPKLIETIQDAEFFPIYFDYNKSNIRKDGSNELDRIVNYMVNKYPEMVIKIASYTDSRGSNKFNLKLSEERAIATFKYLVDRGVSPSRILNYKGYGEDNLTNNCDDSTKCSEDEHQKNRRTEFIIIRN</sequence>
<feature type="domain" description="OmpA-like" evidence="6">
    <location>
        <begin position="517"/>
        <end position="639"/>
    </location>
</feature>
<dbReference type="SUPFAM" id="SSF48452">
    <property type="entry name" value="TPR-like"/>
    <property type="match status" value="1"/>
</dbReference>
<dbReference type="SUPFAM" id="SSF82171">
    <property type="entry name" value="DPP6 N-terminal domain-like"/>
    <property type="match status" value="1"/>
</dbReference>
<keyword evidence="3" id="KW-0998">Cell outer membrane</keyword>
<dbReference type="Gene3D" id="2.60.40.1120">
    <property type="entry name" value="Carboxypeptidase-like, regulatory domain"/>
    <property type="match status" value="1"/>
</dbReference>
<evidence type="ECO:0000256" key="5">
    <source>
        <dbReference type="SAM" id="SignalP"/>
    </source>
</evidence>
<dbReference type="PANTHER" id="PTHR30329">
    <property type="entry name" value="STATOR ELEMENT OF FLAGELLAR MOTOR COMPLEX"/>
    <property type="match status" value="1"/>
</dbReference>
<reference evidence="7" key="1">
    <citation type="submission" date="2021-10" db="EMBL/GenBank/DDBJ databases">
        <title>Tamlana sargassums sp. nov., and Tamlana laminarinivorans sp. nov., two new bacteria isolated from the brown alga.</title>
        <authorList>
            <person name="Li J."/>
        </authorList>
    </citation>
    <scope>NUCLEOTIDE SEQUENCE</scope>
    <source>
        <strain evidence="7">62-3</strain>
    </source>
</reference>
<dbReference type="InterPro" id="IPR011990">
    <property type="entry name" value="TPR-like_helical_dom_sf"/>
</dbReference>
<evidence type="ECO:0000256" key="2">
    <source>
        <dbReference type="ARBA" id="ARBA00023136"/>
    </source>
</evidence>
<dbReference type="Gene3D" id="3.30.1330.60">
    <property type="entry name" value="OmpA-like domain"/>
    <property type="match status" value="1"/>
</dbReference>
<keyword evidence="2 4" id="KW-0472">Membrane</keyword>
<dbReference type="SUPFAM" id="SSF103088">
    <property type="entry name" value="OmpA-like"/>
    <property type="match status" value="1"/>
</dbReference>
<dbReference type="PROSITE" id="PS51123">
    <property type="entry name" value="OMPA_2"/>
    <property type="match status" value="1"/>
</dbReference>
<name>A0A9X1I8J9_9FLAO</name>
<dbReference type="PRINTS" id="PR01021">
    <property type="entry name" value="OMPADOMAIN"/>
</dbReference>
<feature type="chain" id="PRO_5040819762" evidence="5">
    <location>
        <begin position="22"/>
        <end position="639"/>
    </location>
</feature>
<evidence type="ECO:0000256" key="1">
    <source>
        <dbReference type="ARBA" id="ARBA00004442"/>
    </source>
</evidence>
<dbReference type="InterPro" id="IPR050330">
    <property type="entry name" value="Bact_OuterMem_StrucFunc"/>
</dbReference>
<dbReference type="CDD" id="cd07185">
    <property type="entry name" value="OmpA_C-like"/>
    <property type="match status" value="1"/>
</dbReference>
<evidence type="ECO:0000313" key="8">
    <source>
        <dbReference type="Proteomes" id="UP001139286"/>
    </source>
</evidence>
<dbReference type="Proteomes" id="UP001139286">
    <property type="component" value="Unassembled WGS sequence"/>
</dbReference>
<organism evidence="7 8">
    <name type="scientific">Neotamlana sargassicola</name>
    <dbReference type="NCBI Taxonomy" id="2883125"/>
    <lineage>
        <taxon>Bacteria</taxon>
        <taxon>Pseudomonadati</taxon>
        <taxon>Bacteroidota</taxon>
        <taxon>Flavobacteriia</taxon>
        <taxon>Flavobacteriales</taxon>
        <taxon>Flavobacteriaceae</taxon>
        <taxon>Neotamlana</taxon>
    </lineage>
</organism>
<keyword evidence="5" id="KW-0732">Signal</keyword>
<feature type="signal peptide" evidence="5">
    <location>
        <begin position="1"/>
        <end position="21"/>
    </location>
</feature>
<accession>A0A9X1I8J9</accession>
<dbReference type="InterPro" id="IPR006664">
    <property type="entry name" value="OMP_bac"/>
</dbReference>
<protein>
    <submittedName>
        <fullName evidence="7">OmpA family protein</fullName>
    </submittedName>
</protein>
<comment type="subcellular location">
    <subcellularLocation>
        <location evidence="1">Cell outer membrane</location>
    </subcellularLocation>
</comment>
<evidence type="ECO:0000256" key="4">
    <source>
        <dbReference type="PROSITE-ProRule" id="PRU00473"/>
    </source>
</evidence>
<proteinExistence type="predicted"/>
<gene>
    <name evidence="7" type="ORF">LG651_13480</name>
</gene>
<dbReference type="PANTHER" id="PTHR30329:SF21">
    <property type="entry name" value="LIPOPROTEIN YIAD-RELATED"/>
    <property type="match status" value="1"/>
</dbReference>
<dbReference type="RefSeq" id="WP_226696642.1">
    <property type="nucleotide sequence ID" value="NZ_JAJAPX010000006.1"/>
</dbReference>
<keyword evidence="8" id="KW-1185">Reference proteome</keyword>
<dbReference type="AlphaFoldDB" id="A0A9X1I8J9"/>
<dbReference type="Gene3D" id="1.25.40.10">
    <property type="entry name" value="Tetratricopeptide repeat domain"/>
    <property type="match status" value="1"/>
</dbReference>
<dbReference type="EMBL" id="JAJAPX010000006">
    <property type="protein sequence ID" value="MCB4809262.1"/>
    <property type="molecule type" value="Genomic_DNA"/>
</dbReference>
<dbReference type="InterPro" id="IPR006665">
    <property type="entry name" value="OmpA-like"/>
</dbReference>
<dbReference type="InterPro" id="IPR011659">
    <property type="entry name" value="WD40"/>
</dbReference>
<dbReference type="Pfam" id="PF07676">
    <property type="entry name" value="PD40"/>
    <property type="match status" value="1"/>
</dbReference>
<evidence type="ECO:0000259" key="6">
    <source>
        <dbReference type="PROSITE" id="PS51123"/>
    </source>
</evidence>
<dbReference type="InterPro" id="IPR008969">
    <property type="entry name" value="CarboxyPept-like_regulatory"/>
</dbReference>
<evidence type="ECO:0000256" key="3">
    <source>
        <dbReference type="ARBA" id="ARBA00023237"/>
    </source>
</evidence>
<comment type="caution">
    <text evidence="7">The sequence shown here is derived from an EMBL/GenBank/DDBJ whole genome shotgun (WGS) entry which is preliminary data.</text>
</comment>
<evidence type="ECO:0000313" key="7">
    <source>
        <dbReference type="EMBL" id="MCB4809262.1"/>
    </source>
</evidence>
<dbReference type="SUPFAM" id="SSF49464">
    <property type="entry name" value="Carboxypeptidase regulatory domain-like"/>
    <property type="match status" value="1"/>
</dbReference>